<dbReference type="GeneTree" id="ENSGT00940000177191"/>
<dbReference type="OMA" id="NFWQPVA"/>
<dbReference type="Proteomes" id="UP000261420">
    <property type="component" value="Unplaced"/>
</dbReference>
<keyword evidence="2" id="KW-1185">Reference proteome</keyword>
<reference evidence="1" key="1">
    <citation type="submission" date="2025-08" db="UniProtKB">
        <authorList>
            <consortium name="Ensembl"/>
        </authorList>
    </citation>
    <scope>IDENTIFICATION</scope>
</reference>
<reference evidence="1" key="2">
    <citation type="submission" date="2025-09" db="UniProtKB">
        <authorList>
            <consortium name="Ensembl"/>
        </authorList>
    </citation>
    <scope>IDENTIFICATION</scope>
</reference>
<sequence>MGQHTLLHGEALLVVASADAHHITLRKVSSNLSGHTLLIESTFWQPVAGNEMFSCKSRKVVIGRERISAPWSHIGPICYRDNLLDVVF</sequence>
<name>A0A3B4T9Q0_SERDU</name>
<dbReference type="Ensembl" id="ENSSDUT00000002771.1">
    <property type="protein sequence ID" value="ENSSDUP00000002697.1"/>
    <property type="gene ID" value="ENSSDUG00000002096.1"/>
</dbReference>
<dbReference type="AlphaFoldDB" id="A0A3B4T9Q0"/>
<accession>A0A3B4T9Q0</accession>
<protein>
    <submittedName>
        <fullName evidence="1">Uncharacterized protein</fullName>
    </submittedName>
</protein>
<evidence type="ECO:0000313" key="2">
    <source>
        <dbReference type="Proteomes" id="UP000261420"/>
    </source>
</evidence>
<proteinExistence type="predicted"/>
<evidence type="ECO:0000313" key="1">
    <source>
        <dbReference type="Ensembl" id="ENSSDUP00000002697.1"/>
    </source>
</evidence>
<organism evidence="1 2">
    <name type="scientific">Seriola dumerili</name>
    <name type="common">Greater amberjack</name>
    <name type="synonym">Caranx dumerili</name>
    <dbReference type="NCBI Taxonomy" id="41447"/>
    <lineage>
        <taxon>Eukaryota</taxon>
        <taxon>Metazoa</taxon>
        <taxon>Chordata</taxon>
        <taxon>Craniata</taxon>
        <taxon>Vertebrata</taxon>
        <taxon>Euteleostomi</taxon>
        <taxon>Actinopterygii</taxon>
        <taxon>Neopterygii</taxon>
        <taxon>Teleostei</taxon>
        <taxon>Neoteleostei</taxon>
        <taxon>Acanthomorphata</taxon>
        <taxon>Carangaria</taxon>
        <taxon>Carangiformes</taxon>
        <taxon>Carangidae</taxon>
        <taxon>Seriola</taxon>
    </lineage>
</organism>